<dbReference type="Pfam" id="PF00496">
    <property type="entry name" value="SBP_bac_5"/>
    <property type="match status" value="1"/>
</dbReference>
<evidence type="ECO:0000256" key="1">
    <source>
        <dbReference type="SAM" id="SignalP"/>
    </source>
</evidence>
<dbReference type="EMBL" id="BAAAOB010000001">
    <property type="protein sequence ID" value="GAA1785186.1"/>
    <property type="molecule type" value="Genomic_DNA"/>
</dbReference>
<dbReference type="RefSeq" id="WP_344030681.1">
    <property type="nucleotide sequence ID" value="NZ_BAAAOB010000001.1"/>
</dbReference>
<dbReference type="PANTHER" id="PTHR30290">
    <property type="entry name" value="PERIPLASMIC BINDING COMPONENT OF ABC TRANSPORTER"/>
    <property type="match status" value="1"/>
</dbReference>
<dbReference type="Gene3D" id="3.10.105.10">
    <property type="entry name" value="Dipeptide-binding Protein, Domain 3"/>
    <property type="match status" value="1"/>
</dbReference>
<feature type="chain" id="PRO_5045083288" evidence="1">
    <location>
        <begin position="30"/>
        <end position="510"/>
    </location>
</feature>
<dbReference type="InterPro" id="IPR039424">
    <property type="entry name" value="SBP_5"/>
</dbReference>
<organism evidence="3 4">
    <name type="scientific">Leucobacter iarius</name>
    <dbReference type="NCBI Taxonomy" id="333963"/>
    <lineage>
        <taxon>Bacteria</taxon>
        <taxon>Bacillati</taxon>
        <taxon>Actinomycetota</taxon>
        <taxon>Actinomycetes</taxon>
        <taxon>Micrococcales</taxon>
        <taxon>Microbacteriaceae</taxon>
        <taxon>Leucobacter</taxon>
    </lineage>
</organism>
<evidence type="ECO:0000313" key="3">
    <source>
        <dbReference type="EMBL" id="GAA1785186.1"/>
    </source>
</evidence>
<comment type="caution">
    <text evidence="3">The sequence shown here is derived from an EMBL/GenBank/DDBJ whole genome shotgun (WGS) entry which is preliminary data.</text>
</comment>
<dbReference type="PROSITE" id="PS51257">
    <property type="entry name" value="PROKAR_LIPOPROTEIN"/>
    <property type="match status" value="1"/>
</dbReference>
<dbReference type="Proteomes" id="UP001500851">
    <property type="component" value="Unassembled WGS sequence"/>
</dbReference>
<feature type="domain" description="Solute-binding protein family 5" evidence="2">
    <location>
        <begin position="84"/>
        <end position="411"/>
    </location>
</feature>
<reference evidence="3 4" key="1">
    <citation type="journal article" date="2019" name="Int. J. Syst. Evol. Microbiol.">
        <title>The Global Catalogue of Microorganisms (GCM) 10K type strain sequencing project: providing services to taxonomists for standard genome sequencing and annotation.</title>
        <authorList>
            <consortium name="The Broad Institute Genomics Platform"/>
            <consortium name="The Broad Institute Genome Sequencing Center for Infectious Disease"/>
            <person name="Wu L."/>
            <person name="Ma J."/>
        </authorList>
    </citation>
    <scope>NUCLEOTIDE SEQUENCE [LARGE SCALE GENOMIC DNA]</scope>
    <source>
        <strain evidence="3 4">JCM 14736</strain>
    </source>
</reference>
<dbReference type="Gene3D" id="3.40.190.10">
    <property type="entry name" value="Periplasmic binding protein-like II"/>
    <property type="match status" value="1"/>
</dbReference>
<evidence type="ECO:0000259" key="2">
    <source>
        <dbReference type="Pfam" id="PF00496"/>
    </source>
</evidence>
<dbReference type="SUPFAM" id="SSF53850">
    <property type="entry name" value="Periplasmic binding protein-like II"/>
    <property type="match status" value="1"/>
</dbReference>
<proteinExistence type="predicted"/>
<keyword evidence="4" id="KW-1185">Reference proteome</keyword>
<name>A0ABN2LE81_9MICO</name>
<dbReference type="Gene3D" id="3.90.76.10">
    <property type="entry name" value="Dipeptide-binding Protein, Domain 1"/>
    <property type="match status" value="1"/>
</dbReference>
<evidence type="ECO:0000313" key="4">
    <source>
        <dbReference type="Proteomes" id="UP001500851"/>
    </source>
</evidence>
<sequence>MTFRFRSRAGARVAAVAAVALSLSLVGCAPPSSGGASGQTSIRVGMVGSTSDEVNPYQQQGSVSSDALFKQVYEGLTARDRTGKVVYVLAESMEPNAAKDVWTIKLRKGVKLHNGEAFNAEDAAESIKAMIDPKKAWAYATNLDFVDAAGIEVVDGTTLKLNLKKPFGLVPEMFSMARINMRSIRGGATVDKPAGTGPWTIDSFTPGQEAKLSKFKDYWGEKPKLDSLTLSFFTEQNAVTNAIRGGQIDVAQGIPFPEVPALKGDPNLGLVVSDTASYPLIAMNMQDKPFSDPKVREAIRLSVDRERIVKNAFGGYATVANDFIGKNSSCEPPKLPQRTQDLAKAKQLVSEAGAEGAQVELVTDGAFPGMMEMAQLVADDAGKAGIKISVRKLDVATFLDRWLDWPLFISYTSSPYEITAKGHFLPGGSENGTHMNDPEYNSLAAELYQTTDTAAQCKIIQQLQTIEYERGGYLVPVYGQNITVHRANVKGLEKDLYGRTSFLLTNVTVG</sequence>
<gene>
    <name evidence="3" type="ORF">GCM10009768_12600</name>
</gene>
<protein>
    <submittedName>
        <fullName evidence="3">ABC transporter substrate-binding protein</fullName>
    </submittedName>
</protein>
<keyword evidence="1" id="KW-0732">Signal</keyword>
<accession>A0ABN2LE81</accession>
<dbReference type="CDD" id="cd08503">
    <property type="entry name" value="PBP2_NikA_DppA_OppA_like_17"/>
    <property type="match status" value="1"/>
</dbReference>
<dbReference type="PIRSF" id="PIRSF002741">
    <property type="entry name" value="MppA"/>
    <property type="match status" value="1"/>
</dbReference>
<dbReference type="InterPro" id="IPR000914">
    <property type="entry name" value="SBP_5_dom"/>
</dbReference>
<feature type="signal peptide" evidence="1">
    <location>
        <begin position="1"/>
        <end position="29"/>
    </location>
</feature>
<dbReference type="InterPro" id="IPR030678">
    <property type="entry name" value="Peptide/Ni-bd"/>
</dbReference>